<dbReference type="GO" id="GO:0004672">
    <property type="term" value="F:protein kinase activity"/>
    <property type="evidence" value="ECO:0007669"/>
    <property type="project" value="InterPro"/>
</dbReference>
<evidence type="ECO:0000313" key="3">
    <source>
        <dbReference type="EnsemblPlants" id="OGLUM09G07610.1"/>
    </source>
</evidence>
<dbReference type="PANTHER" id="PTHR45631:SF6">
    <property type="entry name" value="OS09G0352000 PROTEIN"/>
    <property type="match status" value="1"/>
</dbReference>
<evidence type="ECO:0000313" key="4">
    <source>
        <dbReference type="Proteomes" id="UP000026961"/>
    </source>
</evidence>
<dbReference type="Gene3D" id="1.10.510.10">
    <property type="entry name" value="Transferase(Phosphotransferase) domain 1"/>
    <property type="match status" value="1"/>
</dbReference>
<dbReference type="Pfam" id="PF00069">
    <property type="entry name" value="Pkinase"/>
    <property type="match status" value="1"/>
</dbReference>
<dbReference type="HOGENOM" id="CLU_000288_21_4_1"/>
<dbReference type="PANTHER" id="PTHR45631">
    <property type="entry name" value="OS07G0107800 PROTEIN-RELATED"/>
    <property type="match status" value="1"/>
</dbReference>
<reference evidence="3" key="1">
    <citation type="submission" date="2015-04" db="UniProtKB">
        <authorList>
            <consortium name="EnsemblPlants"/>
        </authorList>
    </citation>
    <scope>IDENTIFICATION</scope>
</reference>
<dbReference type="Proteomes" id="UP000026961">
    <property type="component" value="Chromosome 9"/>
</dbReference>
<dbReference type="SUPFAM" id="SSF56112">
    <property type="entry name" value="Protein kinase-like (PK-like)"/>
    <property type="match status" value="1"/>
</dbReference>
<feature type="domain" description="Protein kinase" evidence="2">
    <location>
        <begin position="1"/>
        <end position="182"/>
    </location>
</feature>
<dbReference type="InterPro" id="IPR008271">
    <property type="entry name" value="Ser/Thr_kinase_AS"/>
</dbReference>
<sequence>MPRGNLFDLLRDKTGVGESLNWAMRVRVLLDAAQGCNRPIIHRDVKTSNILLDQNLHAKIADFGLSKIYLSDTQSGLSTTVAGTMGYIDPDSLKYLASFGVVLLEVATGQGPILQGNGHIIQCVKEKVASGDISSIADERLNGGYNVSSMWKVVEIALLCMEPLPAQRPSMTTVVVQIKESLALEVAREDRGLQANPTGDAVATSSTFDPSAR</sequence>
<keyword evidence="4" id="KW-1185">Reference proteome</keyword>
<dbReference type="PROSITE" id="PS00108">
    <property type="entry name" value="PROTEIN_KINASE_ST"/>
    <property type="match status" value="1"/>
</dbReference>
<dbReference type="AlphaFoldDB" id="A0A0E0B1X8"/>
<feature type="region of interest" description="Disordered" evidence="1">
    <location>
        <begin position="189"/>
        <end position="213"/>
    </location>
</feature>
<proteinExistence type="predicted"/>
<dbReference type="InterPro" id="IPR011009">
    <property type="entry name" value="Kinase-like_dom_sf"/>
</dbReference>
<name>A0A0E0B1X8_9ORYZ</name>
<dbReference type="PROSITE" id="PS50011">
    <property type="entry name" value="PROTEIN_KINASE_DOM"/>
    <property type="match status" value="1"/>
</dbReference>
<dbReference type="EnsemblPlants" id="OGLUM09G07610.1">
    <property type="protein sequence ID" value="OGLUM09G07610.1"/>
    <property type="gene ID" value="OGLUM09G07610"/>
</dbReference>
<feature type="compositionally biased region" description="Polar residues" evidence="1">
    <location>
        <begin position="203"/>
        <end position="213"/>
    </location>
</feature>
<evidence type="ECO:0000259" key="2">
    <source>
        <dbReference type="PROSITE" id="PS50011"/>
    </source>
</evidence>
<evidence type="ECO:0000256" key="1">
    <source>
        <dbReference type="SAM" id="MobiDB-lite"/>
    </source>
</evidence>
<dbReference type="GO" id="GO:0005524">
    <property type="term" value="F:ATP binding"/>
    <property type="evidence" value="ECO:0007669"/>
    <property type="project" value="InterPro"/>
</dbReference>
<dbReference type="SMART" id="SM00220">
    <property type="entry name" value="S_TKc"/>
    <property type="match status" value="1"/>
</dbReference>
<dbReference type="Gramene" id="OGLUM09G07610.1">
    <property type="protein sequence ID" value="OGLUM09G07610.1"/>
    <property type="gene ID" value="OGLUM09G07610"/>
</dbReference>
<dbReference type="InterPro" id="IPR000719">
    <property type="entry name" value="Prot_kinase_dom"/>
</dbReference>
<dbReference type="eggNOG" id="ENOG502QQCZ">
    <property type="taxonomic scope" value="Eukaryota"/>
</dbReference>
<dbReference type="STRING" id="40148.A0A0E0B1X8"/>
<accession>A0A0E0B1X8</accession>
<organism evidence="3">
    <name type="scientific">Oryza glumipatula</name>
    <dbReference type="NCBI Taxonomy" id="40148"/>
    <lineage>
        <taxon>Eukaryota</taxon>
        <taxon>Viridiplantae</taxon>
        <taxon>Streptophyta</taxon>
        <taxon>Embryophyta</taxon>
        <taxon>Tracheophyta</taxon>
        <taxon>Spermatophyta</taxon>
        <taxon>Magnoliopsida</taxon>
        <taxon>Liliopsida</taxon>
        <taxon>Poales</taxon>
        <taxon>Poaceae</taxon>
        <taxon>BOP clade</taxon>
        <taxon>Oryzoideae</taxon>
        <taxon>Oryzeae</taxon>
        <taxon>Oryzinae</taxon>
        <taxon>Oryza</taxon>
    </lineage>
</organism>
<reference evidence="3" key="2">
    <citation type="submission" date="2018-05" db="EMBL/GenBank/DDBJ databases">
        <title>OgluRS3 (Oryza glumaepatula Reference Sequence Version 3).</title>
        <authorList>
            <person name="Zhang J."/>
            <person name="Kudrna D."/>
            <person name="Lee S."/>
            <person name="Talag J."/>
            <person name="Welchert J."/>
            <person name="Wing R.A."/>
        </authorList>
    </citation>
    <scope>NUCLEOTIDE SEQUENCE [LARGE SCALE GENOMIC DNA]</scope>
</reference>
<protein>
    <recommendedName>
        <fullName evidence="2">Protein kinase domain-containing protein</fullName>
    </recommendedName>
</protein>